<dbReference type="GO" id="GO:0051539">
    <property type="term" value="F:4 iron, 4 sulfur cluster binding"/>
    <property type="evidence" value="ECO:0007669"/>
    <property type="project" value="UniProtKB-KW"/>
</dbReference>
<evidence type="ECO:0000256" key="14">
    <source>
        <dbReference type="ARBA" id="ARBA00023004"/>
    </source>
</evidence>
<dbReference type="FunFam" id="3.30.70.20:FF:000023">
    <property type="entry name" value="Dihydropyrimidine dehydrogenase [NADP(+)]"/>
    <property type="match status" value="1"/>
</dbReference>
<dbReference type="PANTHER" id="PTHR43073">
    <property type="entry name" value="DIHYDROPYRIMIDINE DEHYDROGENASE [NADP(+)]"/>
    <property type="match status" value="1"/>
</dbReference>
<feature type="domain" description="4Fe-4S ferredoxin-type" evidence="18">
    <location>
        <begin position="1095"/>
        <end position="1125"/>
    </location>
</feature>
<keyword evidence="8" id="KW-0479">Metal-binding</keyword>
<dbReference type="GO" id="GO:0046872">
    <property type="term" value="F:metal ion binding"/>
    <property type="evidence" value="ECO:0007669"/>
    <property type="project" value="UniProtKB-KW"/>
</dbReference>
<organism evidence="19">
    <name type="scientific">Schistocephalus solidus</name>
    <name type="common">Tapeworm</name>
    <dbReference type="NCBI Taxonomy" id="70667"/>
    <lineage>
        <taxon>Eukaryota</taxon>
        <taxon>Metazoa</taxon>
        <taxon>Spiralia</taxon>
        <taxon>Lophotrochozoa</taxon>
        <taxon>Platyhelminthes</taxon>
        <taxon>Cestoda</taxon>
        <taxon>Eucestoda</taxon>
        <taxon>Diphyllobothriidea</taxon>
        <taxon>Diphyllobothriidae</taxon>
        <taxon>Schistocephalus</taxon>
    </lineage>
</organism>
<evidence type="ECO:0000256" key="16">
    <source>
        <dbReference type="RuleBase" id="RU364041"/>
    </source>
</evidence>
<keyword evidence="7 16" id="KW-0288">FMN</keyword>
<dbReference type="UniPathway" id="UPA00131"/>
<keyword evidence="9" id="KW-0677">Repeat</keyword>
<dbReference type="InterPro" id="IPR017900">
    <property type="entry name" value="4Fe4S_Fe_S_CS"/>
</dbReference>
<dbReference type="FunFam" id="3.20.20.70:FF:000027">
    <property type="entry name" value="Dihydropyrimidine dehydrogenase [NADP(+)]"/>
    <property type="match status" value="1"/>
</dbReference>
<comment type="catalytic activity">
    <reaction evidence="16">
        <text>5,6-dihydrouracil + NADP(+) = uracil + NADPH + H(+)</text>
        <dbReference type="Rhea" id="RHEA:18093"/>
        <dbReference type="ChEBI" id="CHEBI:15378"/>
        <dbReference type="ChEBI" id="CHEBI:15901"/>
        <dbReference type="ChEBI" id="CHEBI:17568"/>
        <dbReference type="ChEBI" id="CHEBI:57783"/>
        <dbReference type="ChEBI" id="CHEBI:58349"/>
        <dbReference type="EC" id="1.3.1.2"/>
    </reaction>
</comment>
<dbReference type="PROSITE" id="PS00198">
    <property type="entry name" value="4FE4S_FER_1"/>
    <property type="match status" value="1"/>
</dbReference>
<evidence type="ECO:0000256" key="5">
    <source>
        <dbReference type="ARBA" id="ARBA00022485"/>
    </source>
</evidence>
<dbReference type="Pfam" id="PF01180">
    <property type="entry name" value="DHO_dh"/>
    <property type="match status" value="1"/>
</dbReference>
<dbReference type="Pfam" id="PF14691">
    <property type="entry name" value="Fer4_20"/>
    <property type="match status" value="1"/>
</dbReference>
<feature type="region of interest" description="Disordered" evidence="17">
    <location>
        <begin position="1134"/>
        <end position="1153"/>
    </location>
</feature>
<evidence type="ECO:0000256" key="9">
    <source>
        <dbReference type="ARBA" id="ARBA00022737"/>
    </source>
</evidence>
<dbReference type="InterPro" id="IPR013785">
    <property type="entry name" value="Aldolase_TIM"/>
</dbReference>
<evidence type="ECO:0000256" key="6">
    <source>
        <dbReference type="ARBA" id="ARBA00022630"/>
    </source>
</evidence>
<dbReference type="GO" id="GO:0006212">
    <property type="term" value="P:uracil catabolic process"/>
    <property type="evidence" value="ECO:0007669"/>
    <property type="project" value="TreeGrafter"/>
</dbReference>
<dbReference type="Gene3D" id="3.20.20.70">
    <property type="entry name" value="Aldolase class I"/>
    <property type="match status" value="1"/>
</dbReference>
<dbReference type="PROSITE" id="PS51379">
    <property type="entry name" value="4FE4S_FER_2"/>
    <property type="match status" value="2"/>
</dbReference>
<dbReference type="GO" id="GO:0017113">
    <property type="term" value="F:dihydropyrimidine dehydrogenase (NADP+) activity"/>
    <property type="evidence" value="ECO:0007669"/>
    <property type="project" value="UniProtKB-EC"/>
</dbReference>
<dbReference type="Pfam" id="PF14697">
    <property type="entry name" value="Fer4_21"/>
    <property type="match status" value="1"/>
</dbReference>
<dbReference type="SUPFAM" id="SSF51395">
    <property type="entry name" value="FMN-linked oxidoreductases"/>
    <property type="match status" value="1"/>
</dbReference>
<keyword evidence="14 16" id="KW-0408">Iron</keyword>
<comment type="function">
    <text evidence="16">Involved in pyrimidine base degradation. Catalyzes the reduction of uracil and thymine.</text>
</comment>
<dbReference type="CDD" id="cd02940">
    <property type="entry name" value="DHPD_FMN"/>
    <property type="match status" value="1"/>
</dbReference>
<keyword evidence="11 16" id="KW-0274">FAD</keyword>
<dbReference type="InterPro" id="IPR009051">
    <property type="entry name" value="Helical_ferredxn"/>
</dbReference>
<dbReference type="InterPro" id="IPR023753">
    <property type="entry name" value="FAD/NAD-binding_dom"/>
</dbReference>
<evidence type="ECO:0000259" key="18">
    <source>
        <dbReference type="PROSITE" id="PS51379"/>
    </source>
</evidence>
<evidence type="ECO:0000256" key="13">
    <source>
        <dbReference type="ARBA" id="ARBA00023002"/>
    </source>
</evidence>
<comment type="cofactor">
    <cofactor evidence="2 16">
        <name>FAD</name>
        <dbReference type="ChEBI" id="CHEBI:57692"/>
    </cofactor>
</comment>
<dbReference type="EMBL" id="GEEE01024691">
    <property type="protein sequence ID" value="JAP38534.1"/>
    <property type="molecule type" value="Transcribed_RNA"/>
</dbReference>
<accession>A0A0X3NEW6</accession>
<feature type="non-terminal residue" evidence="19">
    <location>
        <position position="1"/>
    </location>
</feature>
<dbReference type="InterPro" id="IPR036188">
    <property type="entry name" value="FAD/NAD-bd_sf"/>
</dbReference>
<evidence type="ECO:0000256" key="11">
    <source>
        <dbReference type="ARBA" id="ARBA00022827"/>
    </source>
</evidence>
<dbReference type="PRINTS" id="PR00419">
    <property type="entry name" value="ADXRDTASE"/>
</dbReference>
<evidence type="ECO:0000256" key="1">
    <source>
        <dbReference type="ARBA" id="ARBA00001917"/>
    </source>
</evidence>
<dbReference type="InterPro" id="IPR005720">
    <property type="entry name" value="Dihydroorotate_DH_cat"/>
</dbReference>
<keyword evidence="12 16" id="KW-0521">NADP</keyword>
<comment type="pathway">
    <text evidence="3 16">Amino-acid biosynthesis; beta-alanine biosynthesis.</text>
</comment>
<evidence type="ECO:0000313" key="19">
    <source>
        <dbReference type="EMBL" id="JAP38534.1"/>
    </source>
</evidence>
<protein>
    <recommendedName>
        <fullName evidence="16">Dihydropyrimidine dehydrogenase [NADP(+)]</fullName>
        <shortName evidence="16">DHPDHase</shortName>
        <shortName evidence="16">DPD</shortName>
        <ecNumber evidence="16">1.3.1.2</ecNumber>
    </recommendedName>
    <alternativeName>
        <fullName evidence="16">Dihydrothymine dehydrogenase</fullName>
    </alternativeName>
    <alternativeName>
        <fullName evidence="16">Dihydrouracil dehydrogenase</fullName>
    </alternativeName>
</protein>
<dbReference type="GO" id="GO:0019483">
    <property type="term" value="P:beta-alanine biosynthetic process"/>
    <property type="evidence" value="ECO:0007669"/>
    <property type="project" value="UniProtKB-UniPathway"/>
</dbReference>
<name>A0A0X3NEW6_SCHSO</name>
<evidence type="ECO:0000256" key="12">
    <source>
        <dbReference type="ARBA" id="ARBA00022857"/>
    </source>
</evidence>
<dbReference type="GO" id="GO:0006210">
    <property type="term" value="P:thymine catabolic process"/>
    <property type="evidence" value="ECO:0007669"/>
    <property type="project" value="TreeGrafter"/>
</dbReference>
<keyword evidence="5 16" id="KW-0004">4Fe-4S</keyword>
<evidence type="ECO:0000256" key="17">
    <source>
        <dbReference type="SAM" id="MobiDB-lite"/>
    </source>
</evidence>
<dbReference type="Gene3D" id="3.30.70.20">
    <property type="match status" value="1"/>
</dbReference>
<keyword evidence="15" id="KW-0411">Iron-sulfur</keyword>
<evidence type="ECO:0000256" key="10">
    <source>
        <dbReference type="ARBA" id="ARBA00022741"/>
    </source>
</evidence>
<comment type="similarity">
    <text evidence="4 16">Belongs to the dihydropyrimidine dehydrogenase family.</text>
</comment>
<dbReference type="PANTHER" id="PTHR43073:SF2">
    <property type="entry name" value="DIHYDROPYRIMIDINE DEHYDROGENASE [NADP(+)]"/>
    <property type="match status" value="1"/>
</dbReference>
<sequence length="1153" mass="125570">AHKRTLRRHNHALRKASRQRLRDCTVAYIKSHTQVKRLSFSYAKFHTMYSSPRLALTTSKLQRSLQARFRPLSKVSTTACGHTWGVAQCRPFTTSLSRQQQEGRDLSRHSAEAEQVMQLNPRVSHTAKVKPTNETREERKMWKRNADKDSYTSPSLRFDFSDIKHTTLSERGALREAARCLRCADAPCQHSCPTQLDIKTFIHDISKRNYYGAAKAILSDNPVGLTCGMVCPTSDLCAGGCNLTATEEGAINIGGLQQFAVEAFARMNIPQILDPKIAAQTKDDPNYYKKIALIGCGPASISCANFLARLGYRNVHIFEKSTKEGGLSIAEIPQFRLPGSAVHFEIQLMKDLGVKVYTDHPFTTENAANAVTIKKLRDQGYKAIFLGLGFPNAHSTSVFEGLTPEHGYLTSKDFLPKVCAASKTCVASACSKAKLPDLSGARVLVLGAGDTAFDCATSALRCGAKRVTVSFRKGFTTINPVPEEFELAWQEKCEFLPFLEPQRVLLDEVSLSQGKKRRIVGMEFIRRDQNDDGSWTSDPDQVVKLKVDYIITAYGAGLNDPHVMEAMKPLKLTSKGFSLGIPVVDLETLRTSEPDVWCGGDLTGFSHTSVEATNDGKTAAWSIHSALTGGKTAFKEKVLPRFTTPVDLVDTSVSICGLKFTNPFGLASAPPTTSSAMIRRAFEAGWGFAVTKTYGLDQDLVTNVSPRIVRGPTGGHLFGPDQSGFCNIELISEKTAAYWCRSIEELKRDFPDNILIASIMAKFDENDWTRLTDMTMKARPDALELNLSCPHGMGERGMGLACGQNPDLVRGICKWVKAVAGPATPVFAKLTPNVTNIVDIARAAQEGGADGVTVINTVSGIMKFHSDSTPWPKVGKDNLSTYGGVSGNTIRPMALKAVSAVANALPGFPILATGGIDSADAGFQFLQAGASGLQVCSAVQNQDFTIIEDLVSGLKAGLYLDNRNNGWDFQSEPTPKHQLGKPVKSSASLPQNIPHFGPGLEQRLITWQQDCTRTDGIASIEPTLPPKEQTAVQKPPPSVQNMIGRSLDKVGTYGQLNNKEQVVAVVDADMCINCGKCYMACSDSGYQAITFDNKTHFPVVTDDCTGCTLCLSVCPIPDCITMVERQIPYVPNRGVSPLPPIPPSRNHLESPSQ</sequence>
<keyword evidence="13 16" id="KW-0560">Oxidoreductase</keyword>
<evidence type="ECO:0000256" key="2">
    <source>
        <dbReference type="ARBA" id="ARBA00001974"/>
    </source>
</evidence>
<evidence type="ECO:0000256" key="7">
    <source>
        <dbReference type="ARBA" id="ARBA00022643"/>
    </source>
</evidence>
<evidence type="ECO:0000256" key="8">
    <source>
        <dbReference type="ARBA" id="ARBA00022723"/>
    </source>
</evidence>
<evidence type="ECO:0000256" key="4">
    <source>
        <dbReference type="ARBA" id="ARBA00010804"/>
    </source>
</evidence>
<keyword evidence="6 16" id="KW-0285">Flavoprotein</keyword>
<reference evidence="19" key="1">
    <citation type="submission" date="2016-01" db="EMBL/GenBank/DDBJ databases">
        <title>Reference transcriptome for the parasite Schistocephalus solidus: insights into the molecular evolution of parasitism.</title>
        <authorList>
            <person name="Hebert F.O."/>
            <person name="Grambauer S."/>
            <person name="Barber I."/>
            <person name="Landry C.R."/>
            <person name="Aubin-Horth N."/>
        </authorList>
    </citation>
    <scope>NUCLEOTIDE SEQUENCE</scope>
</reference>
<proteinExistence type="inferred from homology"/>
<gene>
    <name evidence="19" type="ORF">TR117284</name>
</gene>
<dbReference type="EC" id="1.3.1.2" evidence="16"/>
<dbReference type="InterPro" id="IPR028261">
    <property type="entry name" value="DPD_II"/>
</dbReference>
<dbReference type="Gene3D" id="3.50.50.60">
    <property type="entry name" value="FAD/NAD(P)-binding domain"/>
    <property type="match status" value="2"/>
</dbReference>
<dbReference type="AlphaFoldDB" id="A0A0X3NEW6"/>
<evidence type="ECO:0000256" key="15">
    <source>
        <dbReference type="ARBA" id="ARBA00023014"/>
    </source>
</evidence>
<dbReference type="GO" id="GO:0002058">
    <property type="term" value="F:uracil binding"/>
    <property type="evidence" value="ECO:0007669"/>
    <property type="project" value="TreeGrafter"/>
</dbReference>
<dbReference type="GO" id="GO:0050661">
    <property type="term" value="F:NADP binding"/>
    <property type="evidence" value="ECO:0007669"/>
    <property type="project" value="TreeGrafter"/>
</dbReference>
<dbReference type="FunFam" id="1.10.1060.10:FF:000007">
    <property type="entry name" value="Dihydropyrimidine dehydrogenase [NADP(+)]"/>
    <property type="match status" value="1"/>
</dbReference>
<dbReference type="SUPFAM" id="SSF51971">
    <property type="entry name" value="Nucleotide-binding domain"/>
    <property type="match status" value="1"/>
</dbReference>
<dbReference type="InterPro" id="IPR017896">
    <property type="entry name" value="4Fe4S_Fe-S-bd"/>
</dbReference>
<dbReference type="Gene3D" id="1.10.1060.10">
    <property type="entry name" value="Alpha-helical ferredoxin"/>
    <property type="match status" value="1"/>
</dbReference>
<dbReference type="GO" id="GO:0005829">
    <property type="term" value="C:cytosol"/>
    <property type="evidence" value="ECO:0007669"/>
    <property type="project" value="TreeGrafter"/>
</dbReference>
<evidence type="ECO:0000256" key="3">
    <source>
        <dbReference type="ARBA" id="ARBA00004668"/>
    </source>
</evidence>
<dbReference type="SUPFAM" id="SSF46548">
    <property type="entry name" value="alpha-helical ferredoxin"/>
    <property type="match status" value="1"/>
</dbReference>
<comment type="cofactor">
    <cofactor evidence="1 16">
        <name>FMN</name>
        <dbReference type="ChEBI" id="CHEBI:58210"/>
    </cofactor>
</comment>
<feature type="domain" description="4Fe-4S ferredoxin-type" evidence="18">
    <location>
        <begin position="1062"/>
        <end position="1094"/>
    </location>
</feature>
<dbReference type="SUPFAM" id="SSF54862">
    <property type="entry name" value="4Fe-4S ferredoxins"/>
    <property type="match status" value="1"/>
</dbReference>
<keyword evidence="10" id="KW-0547">Nucleotide-binding</keyword>
<comment type="cofactor">
    <cofactor evidence="16">
        <name>[4Fe-4S] cluster</name>
        <dbReference type="ChEBI" id="CHEBI:49883"/>
    </cofactor>
    <text evidence="16">Binds 4 [4Fe-4S] clusters. Contains approximately 16 iron atoms per subunit.</text>
</comment>
<dbReference type="Pfam" id="PF07992">
    <property type="entry name" value="Pyr_redox_2"/>
    <property type="match status" value="1"/>
</dbReference>